<organism evidence="7 8">
    <name type="scientific">Sparassis crispa</name>
    <dbReference type="NCBI Taxonomy" id="139825"/>
    <lineage>
        <taxon>Eukaryota</taxon>
        <taxon>Fungi</taxon>
        <taxon>Dikarya</taxon>
        <taxon>Basidiomycota</taxon>
        <taxon>Agaricomycotina</taxon>
        <taxon>Agaricomycetes</taxon>
        <taxon>Polyporales</taxon>
        <taxon>Sparassidaceae</taxon>
        <taxon>Sparassis</taxon>
    </lineage>
</organism>
<dbReference type="GeneID" id="38783248"/>
<keyword evidence="5 6" id="KW-0472">Membrane</keyword>
<evidence type="ECO:0000313" key="8">
    <source>
        <dbReference type="Proteomes" id="UP000287166"/>
    </source>
</evidence>
<keyword evidence="3 6" id="KW-0812">Transmembrane</keyword>
<gene>
    <name evidence="7" type="ORF">SCP_0902100</name>
</gene>
<dbReference type="EMBL" id="BFAD01000009">
    <property type="protein sequence ID" value="GBE86331.1"/>
    <property type="molecule type" value="Genomic_DNA"/>
</dbReference>
<name>A0A401GVT1_9APHY</name>
<keyword evidence="4 6" id="KW-1133">Transmembrane helix</keyword>
<evidence type="ECO:0000256" key="3">
    <source>
        <dbReference type="ARBA" id="ARBA00022692"/>
    </source>
</evidence>
<dbReference type="Proteomes" id="UP000287166">
    <property type="component" value="Unassembled WGS sequence"/>
</dbReference>
<dbReference type="InterPro" id="IPR019334">
    <property type="entry name" value="TMEM170A/B/YPR153W-like"/>
</dbReference>
<dbReference type="GO" id="GO:0016020">
    <property type="term" value="C:membrane"/>
    <property type="evidence" value="ECO:0007669"/>
    <property type="project" value="UniProtKB-SubCell"/>
</dbReference>
<dbReference type="STRING" id="139825.A0A401GVT1"/>
<proteinExistence type="inferred from homology"/>
<feature type="transmembrane region" description="Helical" evidence="6">
    <location>
        <begin position="177"/>
        <end position="196"/>
    </location>
</feature>
<feature type="transmembrane region" description="Helical" evidence="6">
    <location>
        <begin position="50"/>
        <end position="74"/>
    </location>
</feature>
<evidence type="ECO:0000313" key="7">
    <source>
        <dbReference type="EMBL" id="GBE86331.1"/>
    </source>
</evidence>
<dbReference type="PANTHER" id="PTHR22779">
    <property type="entry name" value="SD17342P"/>
    <property type="match status" value="1"/>
</dbReference>
<evidence type="ECO:0000256" key="4">
    <source>
        <dbReference type="ARBA" id="ARBA00022989"/>
    </source>
</evidence>
<evidence type="ECO:0000256" key="2">
    <source>
        <dbReference type="ARBA" id="ARBA00006325"/>
    </source>
</evidence>
<evidence type="ECO:0000256" key="1">
    <source>
        <dbReference type="ARBA" id="ARBA00004141"/>
    </source>
</evidence>
<comment type="similarity">
    <text evidence="2">Belongs to the TMEM170 family.</text>
</comment>
<evidence type="ECO:0000256" key="5">
    <source>
        <dbReference type="ARBA" id="ARBA00023136"/>
    </source>
</evidence>
<comment type="subcellular location">
    <subcellularLocation>
        <location evidence="1">Membrane</location>
        <topology evidence="1">Multi-pass membrane protein</topology>
    </subcellularLocation>
</comment>
<feature type="transmembrane region" description="Helical" evidence="6">
    <location>
        <begin position="135"/>
        <end position="165"/>
    </location>
</feature>
<dbReference type="OrthoDB" id="2131401at2759"/>
<evidence type="ECO:0008006" key="9">
    <source>
        <dbReference type="Google" id="ProtNLM"/>
    </source>
</evidence>
<accession>A0A401GVT1</accession>
<comment type="caution">
    <text evidence="7">The sequence shown here is derived from an EMBL/GenBank/DDBJ whole genome shotgun (WGS) entry which is preliminary data.</text>
</comment>
<dbReference type="InParanoid" id="A0A401GVT1"/>
<protein>
    <recommendedName>
        <fullName evidence="9">Integral membrane protein</fullName>
    </recommendedName>
</protein>
<sequence length="203" mass="22647">MLAAAQADKTPHWPSLYSLGVELFPISHRAPTHKDGSYLYNANVVFRFTLYWTLVLYTPAFMLCGIYAFLNIVFPPQRLQRASWRRASFTFPFSSPPTAPTSGDIQLQAYDAIPKKDMPSQYRSRTMLNEKRSRLTFGLLVVLTYGVFALTGAVIGSALIGYVLAGIFTAGDYNMSTWMPFLGALLQTLVGYLGLWPSVVDII</sequence>
<dbReference type="AlphaFoldDB" id="A0A401GVT1"/>
<reference evidence="7 8" key="1">
    <citation type="journal article" date="2018" name="Sci. Rep.">
        <title>Genome sequence of the cauliflower mushroom Sparassis crispa (Hanabiratake) and its association with beneficial usage.</title>
        <authorList>
            <person name="Kiyama R."/>
            <person name="Furutani Y."/>
            <person name="Kawaguchi K."/>
            <person name="Nakanishi T."/>
        </authorList>
    </citation>
    <scope>NUCLEOTIDE SEQUENCE [LARGE SCALE GENOMIC DNA]</scope>
</reference>
<dbReference type="PANTHER" id="PTHR22779:SF6">
    <property type="entry name" value="SD17342P"/>
    <property type="match status" value="1"/>
</dbReference>
<keyword evidence="8" id="KW-1185">Reference proteome</keyword>
<evidence type="ECO:0000256" key="6">
    <source>
        <dbReference type="SAM" id="Phobius"/>
    </source>
</evidence>
<dbReference type="RefSeq" id="XP_027617244.1">
    <property type="nucleotide sequence ID" value="XM_027761443.1"/>
</dbReference>